<dbReference type="Pfam" id="PF25583">
    <property type="entry name" value="WCX"/>
    <property type="match status" value="1"/>
</dbReference>
<dbReference type="PROSITE" id="PS52050">
    <property type="entry name" value="WYL"/>
    <property type="match status" value="1"/>
</dbReference>
<dbReference type="InterPro" id="IPR036390">
    <property type="entry name" value="WH_DNA-bd_sf"/>
</dbReference>
<dbReference type="PANTHER" id="PTHR34580">
    <property type="match status" value="1"/>
</dbReference>
<dbReference type="InterPro" id="IPR013196">
    <property type="entry name" value="HTH_11"/>
</dbReference>
<dbReference type="EMBL" id="CP002207">
    <property type="protein sequence ID" value="ADP32579.1"/>
    <property type="molecule type" value="Genomic_DNA"/>
</dbReference>
<evidence type="ECO:0000313" key="5">
    <source>
        <dbReference type="Proteomes" id="UP000006867"/>
    </source>
</evidence>
<dbReference type="PROSITE" id="PS51000">
    <property type="entry name" value="HTH_DEOR_2"/>
    <property type="match status" value="1"/>
</dbReference>
<dbReference type="InterPro" id="IPR057727">
    <property type="entry name" value="WCX_dom"/>
</dbReference>
<evidence type="ECO:0000256" key="1">
    <source>
        <dbReference type="ARBA" id="ARBA00023015"/>
    </source>
</evidence>
<dbReference type="PANTHER" id="PTHR34580:SF8">
    <property type="entry name" value="WYL DOMAIN-CONTAINING PROTEIN"/>
    <property type="match status" value="1"/>
</dbReference>
<name>A0ABM5LXD1_BACA1</name>
<dbReference type="Gene3D" id="1.10.10.10">
    <property type="entry name" value="Winged helix-like DNA-binding domain superfamily/Winged helix DNA-binding domain"/>
    <property type="match status" value="1"/>
</dbReference>
<dbReference type="InterPro" id="IPR036388">
    <property type="entry name" value="WH-like_DNA-bd_sf"/>
</dbReference>
<dbReference type="InterPro" id="IPR028349">
    <property type="entry name" value="PafC-like"/>
</dbReference>
<feature type="domain" description="HTH deoR-type" evidence="3">
    <location>
        <begin position="2"/>
        <end position="60"/>
    </location>
</feature>
<dbReference type="Proteomes" id="UP000006867">
    <property type="component" value="Chromosome"/>
</dbReference>
<dbReference type="SUPFAM" id="SSF46785">
    <property type="entry name" value="Winged helix' DNA-binding domain"/>
    <property type="match status" value="1"/>
</dbReference>
<keyword evidence="1" id="KW-0805">Transcription regulation</keyword>
<proteinExistence type="predicted"/>
<gene>
    <name evidence="4" type="ordered locus">BATR1942_08220</name>
</gene>
<accession>A0ABM5LXD1</accession>
<dbReference type="InterPro" id="IPR001034">
    <property type="entry name" value="DeoR_HTH"/>
</dbReference>
<keyword evidence="2" id="KW-0804">Transcription</keyword>
<dbReference type="Pfam" id="PF13280">
    <property type="entry name" value="WYL"/>
    <property type="match status" value="1"/>
</dbReference>
<protein>
    <submittedName>
        <fullName evidence="4">Transcriptional regulator</fullName>
    </submittedName>
</protein>
<dbReference type="PIRSF" id="PIRSF016838">
    <property type="entry name" value="PafC"/>
    <property type="match status" value="1"/>
</dbReference>
<dbReference type="RefSeq" id="WP_003325821.1">
    <property type="nucleotide sequence ID" value="NC_014639.1"/>
</dbReference>
<reference evidence="4 5" key="1">
    <citation type="journal article" date="2011" name="Front. Microbiol.">
        <title>Genomic signatures of strain selection and enhancement in Bacillus atrophaeus var. globigii, a historical biowarfare simulant.</title>
        <authorList>
            <person name="Gibbons H.S."/>
            <person name="Broomall S.M."/>
            <person name="McNew L.A."/>
            <person name="Daligault H."/>
            <person name="Chapman C."/>
            <person name="Bruce D."/>
            <person name="Karavis M."/>
            <person name="Krepps M."/>
            <person name="McGregor P.A."/>
            <person name="Hong C."/>
            <person name="Park K.H."/>
            <person name="Akmal A."/>
            <person name="Feldman A."/>
            <person name="Lin J.S."/>
            <person name="Chang W.E."/>
            <person name="Higgs B.W."/>
            <person name="Demirev P."/>
            <person name="Lindquist J."/>
            <person name="Liem A."/>
            <person name="Fochler E."/>
            <person name="Read T.D."/>
            <person name="Tapia R."/>
            <person name="Johnson S."/>
            <person name="Bishop-Lilly K.A."/>
            <person name="Detter C."/>
            <person name="Han C."/>
            <person name="Sozhamannan S."/>
            <person name="Rosenzweig C.N."/>
            <person name="Skowronski E.W."/>
        </authorList>
    </citation>
    <scope>NUCLEOTIDE SEQUENCE [LARGE SCALE GENOMIC DNA]</scope>
    <source>
        <strain evidence="4 5">1942</strain>
    </source>
</reference>
<organism evidence="4 5">
    <name type="scientific">Bacillus atrophaeus (strain 1942)</name>
    <dbReference type="NCBI Taxonomy" id="720555"/>
    <lineage>
        <taxon>Bacteria</taxon>
        <taxon>Bacillati</taxon>
        <taxon>Bacillota</taxon>
        <taxon>Bacilli</taxon>
        <taxon>Bacillales</taxon>
        <taxon>Bacillaceae</taxon>
        <taxon>Bacillus</taxon>
    </lineage>
</organism>
<dbReference type="InterPro" id="IPR026881">
    <property type="entry name" value="WYL_dom"/>
</dbReference>
<sequence length="312" mass="36313">MKLERILAIVVLLVSKKQVQAAELADLFEVSVRTIYRDVETISRAGIPIVTAQGNGGGISIMETYRLERQWLKEEELAAIASALQSVSSMYEPASNNDAFEKIQHLVPEQDLETFKRQTEKWFIDMTAWGDTKHQKKLVEELSAAIDRTSTVSFTYKNAKGETRTRETEPYTMVFKSGHWYLYAYCLAKKDFRFFKLQRMKELAILQKSFDRKNIQLKTLPWDANWYQKDRLTDLLLLVLPPAQQRFSEWFGEDSLQFDESGNCKAVISLPEDQWLIGFLLQFGKEIEVLKPLHIREKVKDTINHMQIIYET</sequence>
<dbReference type="InterPro" id="IPR051534">
    <property type="entry name" value="CBASS_pafABC_assoc_protein"/>
</dbReference>
<dbReference type="Pfam" id="PF08279">
    <property type="entry name" value="HTH_11"/>
    <property type="match status" value="1"/>
</dbReference>
<keyword evidence="5" id="KW-1185">Reference proteome</keyword>
<evidence type="ECO:0000256" key="2">
    <source>
        <dbReference type="ARBA" id="ARBA00023163"/>
    </source>
</evidence>
<evidence type="ECO:0000313" key="4">
    <source>
        <dbReference type="EMBL" id="ADP32579.1"/>
    </source>
</evidence>
<evidence type="ECO:0000259" key="3">
    <source>
        <dbReference type="PROSITE" id="PS51000"/>
    </source>
</evidence>